<reference evidence="1" key="1">
    <citation type="submission" date="2023-05" db="EMBL/GenBank/DDBJ databases">
        <authorList>
            <person name="Stuckert A."/>
        </authorList>
    </citation>
    <scope>NUCLEOTIDE SEQUENCE</scope>
</reference>
<evidence type="ECO:0000313" key="2">
    <source>
        <dbReference type="Proteomes" id="UP001162483"/>
    </source>
</evidence>
<evidence type="ECO:0000313" key="1">
    <source>
        <dbReference type="EMBL" id="CAI9556768.1"/>
    </source>
</evidence>
<accession>A0ABN9C9X6</accession>
<protein>
    <submittedName>
        <fullName evidence="1">Uncharacterized protein</fullName>
    </submittedName>
</protein>
<comment type="caution">
    <text evidence="1">The sequence shown here is derived from an EMBL/GenBank/DDBJ whole genome shotgun (WGS) entry which is preliminary data.</text>
</comment>
<feature type="non-terminal residue" evidence="1">
    <location>
        <position position="1"/>
    </location>
</feature>
<dbReference type="EMBL" id="CATNWA010008773">
    <property type="protein sequence ID" value="CAI9556768.1"/>
    <property type="molecule type" value="Genomic_DNA"/>
</dbReference>
<gene>
    <name evidence="1" type="ORF">SPARVUS_LOCUS4589664</name>
</gene>
<name>A0ABN9C9X6_9NEOB</name>
<sequence>HLCPELSPAVCTDHPCPELCLKLSPVCTDHPCSELTTLLCVRTTTRVLNCHPVVCALTTRVLN</sequence>
<proteinExistence type="predicted"/>
<organism evidence="1 2">
    <name type="scientific">Staurois parvus</name>
    <dbReference type="NCBI Taxonomy" id="386267"/>
    <lineage>
        <taxon>Eukaryota</taxon>
        <taxon>Metazoa</taxon>
        <taxon>Chordata</taxon>
        <taxon>Craniata</taxon>
        <taxon>Vertebrata</taxon>
        <taxon>Euteleostomi</taxon>
        <taxon>Amphibia</taxon>
        <taxon>Batrachia</taxon>
        <taxon>Anura</taxon>
        <taxon>Neobatrachia</taxon>
        <taxon>Ranoidea</taxon>
        <taxon>Ranidae</taxon>
        <taxon>Staurois</taxon>
    </lineage>
</organism>
<keyword evidence="2" id="KW-1185">Reference proteome</keyword>
<dbReference type="Proteomes" id="UP001162483">
    <property type="component" value="Unassembled WGS sequence"/>
</dbReference>